<dbReference type="SUPFAM" id="SSF51621">
    <property type="entry name" value="Phosphoenolpyruvate/pyruvate domain"/>
    <property type="match status" value="1"/>
</dbReference>
<dbReference type="NCBIfam" id="TIGR02320">
    <property type="entry name" value="PEP_mutase"/>
    <property type="match status" value="1"/>
</dbReference>
<dbReference type="GO" id="GO:0016779">
    <property type="term" value="F:nucleotidyltransferase activity"/>
    <property type="evidence" value="ECO:0007669"/>
    <property type="project" value="UniProtKB-ARBA"/>
</dbReference>
<name>A0A1D8TSY9_9CYAN</name>
<dbReference type="InterPro" id="IPR025877">
    <property type="entry name" value="MobA-like_NTP_Trfase"/>
</dbReference>
<dbReference type="PANTHER" id="PTHR42905">
    <property type="entry name" value="PHOSPHOENOLPYRUVATE CARBOXYLASE"/>
    <property type="match status" value="1"/>
</dbReference>
<dbReference type="Proteomes" id="UP000177870">
    <property type="component" value="Chromosome"/>
</dbReference>
<dbReference type="GO" id="GO:0050188">
    <property type="term" value="F:phosphoenolpyruvate mutase activity"/>
    <property type="evidence" value="ECO:0007669"/>
    <property type="project" value="UniProtKB-EC"/>
</dbReference>
<dbReference type="STRING" id="1458985.BJP34_15505"/>
<evidence type="ECO:0000313" key="6">
    <source>
        <dbReference type="EMBL" id="AOX00663.1"/>
    </source>
</evidence>
<evidence type="ECO:0000256" key="2">
    <source>
        <dbReference type="ARBA" id="ARBA00024063"/>
    </source>
</evidence>
<gene>
    <name evidence="6" type="ORF">BJP34_15505</name>
</gene>
<accession>A0A1D8TSY9</accession>
<dbReference type="InterPro" id="IPR029044">
    <property type="entry name" value="Nucleotide-diphossugar_trans"/>
</dbReference>
<dbReference type="Pfam" id="PF13714">
    <property type="entry name" value="PEP_mutase"/>
    <property type="match status" value="1"/>
</dbReference>
<dbReference type="Pfam" id="PF12804">
    <property type="entry name" value="NTP_transf_3"/>
    <property type="match status" value="1"/>
</dbReference>
<keyword evidence="1" id="KW-0413">Isomerase</keyword>
<protein>
    <recommendedName>
        <fullName evidence="2">phosphoenolpyruvate mutase</fullName>
        <ecNumber evidence="2">5.4.2.9</ecNumber>
    </recommendedName>
</protein>
<dbReference type="OrthoDB" id="8629576at2"/>
<dbReference type="Gene3D" id="3.20.20.60">
    <property type="entry name" value="Phosphoenolpyruvate-binding domains"/>
    <property type="match status" value="1"/>
</dbReference>
<dbReference type="RefSeq" id="WP_070393116.1">
    <property type="nucleotide sequence ID" value="NZ_CP017599.1"/>
</dbReference>
<dbReference type="KEGG" id="mpro:BJP34_15505"/>
<feature type="compositionally biased region" description="Polar residues" evidence="4">
    <location>
        <begin position="1"/>
        <end position="10"/>
    </location>
</feature>
<organism evidence="6 7">
    <name type="scientific">Moorena producens PAL-8-15-08-1</name>
    <dbReference type="NCBI Taxonomy" id="1458985"/>
    <lineage>
        <taxon>Bacteria</taxon>
        <taxon>Bacillati</taxon>
        <taxon>Cyanobacteriota</taxon>
        <taxon>Cyanophyceae</taxon>
        <taxon>Coleofasciculales</taxon>
        <taxon>Coleofasciculaceae</taxon>
        <taxon>Moorena</taxon>
    </lineage>
</organism>
<dbReference type="InterPro" id="IPR015813">
    <property type="entry name" value="Pyrv/PenolPyrv_kinase-like_dom"/>
</dbReference>
<feature type="region of interest" description="Disordered" evidence="4">
    <location>
        <begin position="1"/>
        <end position="27"/>
    </location>
</feature>
<evidence type="ECO:0000256" key="1">
    <source>
        <dbReference type="ARBA" id="ARBA00023235"/>
    </source>
</evidence>
<dbReference type="InterPro" id="IPR039556">
    <property type="entry name" value="ICL/PEPM"/>
</dbReference>
<dbReference type="EMBL" id="CP017599">
    <property type="protein sequence ID" value="AOX00663.1"/>
    <property type="molecule type" value="Genomic_DNA"/>
</dbReference>
<reference evidence="7" key="1">
    <citation type="submission" date="2016-10" db="EMBL/GenBank/DDBJ databases">
        <title>Comparative genomics uncovers the prolific and rare metabolic potential of the cyanobacterial genus Moorea.</title>
        <authorList>
            <person name="Leao T."/>
            <person name="Castelao G."/>
            <person name="Korobeynikov A."/>
            <person name="Monroe E.A."/>
            <person name="Podell S."/>
            <person name="Glukhov E."/>
            <person name="Allen E."/>
            <person name="Gerwick W.H."/>
            <person name="Gerwick L."/>
        </authorList>
    </citation>
    <scope>NUCLEOTIDE SEQUENCE [LARGE SCALE GENOMIC DNA]</scope>
    <source>
        <strain evidence="7">PAL-8-15-08-1</strain>
    </source>
</reference>
<sequence length="562" mass="62790">MKTTAQLTKTTEPRKATQLRKTTQPRKTTQLRTLLNSKQLEFLIEAHDGISAKIAEEAGFQGIWGSGLSISAQLGVRDNNEASWTQVLEVVEFMSDATSIPILLDGDTGYGNFNNVQRLVKKLEQRGVAGVCIEDKLFPKTNSFIKGTAQPLADMDEFCGKIKAAKDAQSDDDFVLIARVEAFIAGWGLSEALRRAQAYYDAGADGILIHSALRVPDEVLAFKREWGDRAPVVIVPTKYYATPTEVFRDAGFSIAIWANQLLRASVTMTQKVAQQLMVEQNLLNVEDKIVPVAEIFRLQGVAEHAEAEQRYLPQNGGGIRTVLLAASRGIELGQFTKDKPKCMVNLQGQPLLSRIVHEYHSVGIQDITVVRGYKKDVVNLPGLDFVDNDDYDTTGELVSLSRGLQELPQDGQDWIIGYGDVLFKKYILQMLSGVDHDFVVIIDSSQHRQTEQIRPDYVACSLPDSTQAFYQHVDLQQISHELPEGEICGRWTGLLKVSQQGQQKLRDTLNTLLQSEQVRQQGRMPTLINRLITDGHRVHVLYIKGHWLDIDQVEDLFKAGSF</sequence>
<evidence type="ECO:0000313" key="7">
    <source>
        <dbReference type="Proteomes" id="UP000177870"/>
    </source>
</evidence>
<feature type="domain" description="MobA-like NTP transferase" evidence="5">
    <location>
        <begin position="322"/>
        <end position="447"/>
    </location>
</feature>
<dbReference type="PANTHER" id="PTHR42905:SF7">
    <property type="entry name" value="PHOSPHOENOLPYRUVATE PHOSPHOMUTASE"/>
    <property type="match status" value="1"/>
</dbReference>
<dbReference type="CDD" id="cd02523">
    <property type="entry name" value="PC_cytidylyltransferase"/>
    <property type="match status" value="1"/>
</dbReference>
<evidence type="ECO:0000256" key="3">
    <source>
        <dbReference type="ARBA" id="ARBA00038455"/>
    </source>
</evidence>
<proteinExistence type="inferred from homology"/>
<evidence type="ECO:0000256" key="4">
    <source>
        <dbReference type="SAM" id="MobiDB-lite"/>
    </source>
</evidence>
<dbReference type="CDD" id="cd00377">
    <property type="entry name" value="ICL_PEPM"/>
    <property type="match status" value="1"/>
</dbReference>
<dbReference type="EC" id="5.4.2.9" evidence="2"/>
<dbReference type="InterPro" id="IPR040442">
    <property type="entry name" value="Pyrv_kinase-like_dom_sf"/>
</dbReference>
<dbReference type="Gene3D" id="3.90.550.10">
    <property type="entry name" value="Spore Coat Polysaccharide Biosynthesis Protein SpsA, Chain A"/>
    <property type="match status" value="1"/>
</dbReference>
<dbReference type="InterPro" id="IPR012698">
    <property type="entry name" value="PEnolPyrv_PMutase_core"/>
</dbReference>
<keyword evidence="6" id="KW-0670">Pyruvate</keyword>
<dbReference type="SUPFAM" id="SSF53448">
    <property type="entry name" value="Nucleotide-diphospho-sugar transferases"/>
    <property type="match status" value="1"/>
</dbReference>
<evidence type="ECO:0000259" key="5">
    <source>
        <dbReference type="Pfam" id="PF12804"/>
    </source>
</evidence>
<dbReference type="AlphaFoldDB" id="A0A1D8TSY9"/>
<comment type="similarity">
    <text evidence="3">Belongs to the isocitrate lyase/PEP mutase superfamily. PEP mutase family.</text>
</comment>